<dbReference type="Proteomes" id="UP000559256">
    <property type="component" value="Unassembled WGS sequence"/>
</dbReference>
<comment type="caution">
    <text evidence="1">The sequence shown here is derived from an EMBL/GenBank/DDBJ whole genome shotgun (WGS) entry which is preliminary data.</text>
</comment>
<evidence type="ECO:0000313" key="1">
    <source>
        <dbReference type="EMBL" id="KAF5337453.1"/>
    </source>
</evidence>
<dbReference type="InterPro" id="IPR012337">
    <property type="entry name" value="RNaseH-like_sf"/>
</dbReference>
<dbReference type="GO" id="GO:0003676">
    <property type="term" value="F:nucleic acid binding"/>
    <property type="evidence" value="ECO:0007669"/>
    <property type="project" value="InterPro"/>
</dbReference>
<name>A0A8H5FIA8_9AGAR</name>
<gene>
    <name evidence="1" type="ORF">D9758_018017</name>
</gene>
<evidence type="ECO:0000313" key="2">
    <source>
        <dbReference type="Proteomes" id="UP000559256"/>
    </source>
</evidence>
<dbReference type="PANTHER" id="PTHR33050">
    <property type="entry name" value="REVERSE TRANSCRIPTASE DOMAIN-CONTAINING PROTEIN"/>
    <property type="match status" value="1"/>
</dbReference>
<sequence length="182" mass="20230">MCRELVWMANHMEKLDGVRMLQAEDWGIEDAEVILFCDACPSGMGFWCELGNVILGFQCAIDDRSHGIFYFEALAVLSALVFALQSSFPCPSRITIFTDNSNTVNMFNSLKATPIYNPILMTVVDLLLGYNAQLRVYHIPGSENHIADSLSRFNNDAVYNATLSIIINPFTPPRVTLGADLS</sequence>
<dbReference type="OrthoDB" id="3249498at2759"/>
<dbReference type="InterPro" id="IPR052055">
    <property type="entry name" value="Hepadnavirus_pol/RT"/>
</dbReference>
<protein>
    <submittedName>
        <fullName evidence="1">Uncharacterized protein</fullName>
    </submittedName>
</protein>
<dbReference type="AlphaFoldDB" id="A0A8H5FIA8"/>
<reference evidence="1 2" key="1">
    <citation type="journal article" date="2020" name="ISME J.">
        <title>Uncovering the hidden diversity of litter-decomposition mechanisms in mushroom-forming fungi.</title>
        <authorList>
            <person name="Floudas D."/>
            <person name="Bentzer J."/>
            <person name="Ahren D."/>
            <person name="Johansson T."/>
            <person name="Persson P."/>
            <person name="Tunlid A."/>
        </authorList>
    </citation>
    <scope>NUCLEOTIDE SEQUENCE [LARGE SCALE GENOMIC DNA]</scope>
    <source>
        <strain evidence="1 2">CBS 291.85</strain>
    </source>
</reference>
<dbReference type="InterPro" id="IPR036397">
    <property type="entry name" value="RNaseH_sf"/>
</dbReference>
<organism evidence="1 2">
    <name type="scientific">Tetrapyrgos nigripes</name>
    <dbReference type="NCBI Taxonomy" id="182062"/>
    <lineage>
        <taxon>Eukaryota</taxon>
        <taxon>Fungi</taxon>
        <taxon>Dikarya</taxon>
        <taxon>Basidiomycota</taxon>
        <taxon>Agaricomycotina</taxon>
        <taxon>Agaricomycetes</taxon>
        <taxon>Agaricomycetidae</taxon>
        <taxon>Agaricales</taxon>
        <taxon>Marasmiineae</taxon>
        <taxon>Marasmiaceae</taxon>
        <taxon>Tetrapyrgos</taxon>
    </lineage>
</organism>
<dbReference type="PANTHER" id="PTHR33050:SF7">
    <property type="entry name" value="RIBONUCLEASE H"/>
    <property type="match status" value="1"/>
</dbReference>
<dbReference type="SUPFAM" id="SSF53098">
    <property type="entry name" value="Ribonuclease H-like"/>
    <property type="match status" value="1"/>
</dbReference>
<accession>A0A8H5FIA8</accession>
<keyword evidence="2" id="KW-1185">Reference proteome</keyword>
<dbReference type="Gene3D" id="3.30.420.10">
    <property type="entry name" value="Ribonuclease H-like superfamily/Ribonuclease H"/>
    <property type="match status" value="1"/>
</dbReference>
<proteinExistence type="predicted"/>
<dbReference type="EMBL" id="JAACJM010000218">
    <property type="protein sequence ID" value="KAF5337453.1"/>
    <property type="molecule type" value="Genomic_DNA"/>
</dbReference>